<dbReference type="PANTHER" id="PTHR48079">
    <property type="entry name" value="PROTEIN YEEZ"/>
    <property type="match status" value="1"/>
</dbReference>
<dbReference type="InterPro" id="IPR036291">
    <property type="entry name" value="NAD(P)-bd_dom_sf"/>
</dbReference>
<proteinExistence type="predicted"/>
<reference evidence="2 3" key="1">
    <citation type="submission" date="2018-06" db="EMBL/GenBank/DDBJ databases">
        <title>Genomic Encyclopedia of Archaeal and Bacterial Type Strains, Phase II (KMG-II): from individual species to whole genera.</title>
        <authorList>
            <person name="Goeker M."/>
        </authorList>
    </citation>
    <scope>NUCLEOTIDE SEQUENCE [LARGE SCALE GENOMIC DNA]</scope>
    <source>
        <strain evidence="2 3">DSM 21851</strain>
    </source>
</reference>
<protein>
    <submittedName>
        <fullName evidence="2">Dihydroflavonol-4-reductase</fullName>
    </submittedName>
</protein>
<dbReference type="SUPFAM" id="SSF51735">
    <property type="entry name" value="NAD(P)-binding Rossmann-fold domains"/>
    <property type="match status" value="1"/>
</dbReference>
<dbReference type="EMBL" id="QLMC01000007">
    <property type="protein sequence ID" value="RAJ92510.1"/>
    <property type="molecule type" value="Genomic_DNA"/>
</dbReference>
<name>A0A327WMK5_LARAB</name>
<evidence type="ECO:0000313" key="3">
    <source>
        <dbReference type="Proteomes" id="UP000248790"/>
    </source>
</evidence>
<organism evidence="2 3">
    <name type="scientific">Larkinella arboricola</name>
    <dbReference type="NCBI Taxonomy" id="643671"/>
    <lineage>
        <taxon>Bacteria</taxon>
        <taxon>Pseudomonadati</taxon>
        <taxon>Bacteroidota</taxon>
        <taxon>Cytophagia</taxon>
        <taxon>Cytophagales</taxon>
        <taxon>Spirosomataceae</taxon>
        <taxon>Larkinella</taxon>
    </lineage>
</organism>
<comment type="caution">
    <text evidence="2">The sequence shown here is derived from an EMBL/GenBank/DDBJ whole genome shotgun (WGS) entry which is preliminary data.</text>
</comment>
<gene>
    <name evidence="2" type="ORF">LX87_04840</name>
</gene>
<evidence type="ECO:0000313" key="2">
    <source>
        <dbReference type="EMBL" id="RAJ92510.1"/>
    </source>
</evidence>
<dbReference type="GO" id="GO:0005737">
    <property type="term" value="C:cytoplasm"/>
    <property type="evidence" value="ECO:0007669"/>
    <property type="project" value="TreeGrafter"/>
</dbReference>
<dbReference type="Gene3D" id="3.40.50.720">
    <property type="entry name" value="NAD(P)-binding Rossmann-like Domain"/>
    <property type="match status" value="1"/>
</dbReference>
<dbReference type="AlphaFoldDB" id="A0A327WMK5"/>
<dbReference type="Proteomes" id="UP000248790">
    <property type="component" value="Unassembled WGS sequence"/>
</dbReference>
<accession>A0A327WMK5</accession>
<sequence length="325" mass="35920">MKVLLTGATGLLGVHVAGELLRQGYDVKAVYRSFPRQMDKLPWFTEVEWVKAAITERADLEKAVDDCQAVIHAAARTDPYPTDLAAYYDVNVGSTERLLEIVRKKEGVRLVYVSTASVFRPGTLTNPATEESPYAFNLMASGYIASKYEAQQRIVSAVQQGVDAVVVNPTFMLGPYDFKPSSGAVIRYVLQNRAVFYPGGGGKSFVDVRDAARATVNALRMGRTGESYLLASENIPYDRFFPLLAQLSGRKKSLFRMPVPLIQMAGGLGSFGERVFRRGFPMNRINATLVTQENYYSGEKARSELKMPASPVSRAIEEAMQWFGA</sequence>
<dbReference type="OrthoDB" id="1490291at2"/>
<dbReference type="InterPro" id="IPR051783">
    <property type="entry name" value="NAD(P)-dependent_oxidoreduct"/>
</dbReference>
<dbReference type="RefSeq" id="WP_111630860.1">
    <property type="nucleotide sequence ID" value="NZ_QLMC01000007.1"/>
</dbReference>
<feature type="domain" description="NAD-dependent epimerase/dehydratase" evidence="1">
    <location>
        <begin position="3"/>
        <end position="229"/>
    </location>
</feature>
<dbReference type="PANTHER" id="PTHR48079:SF6">
    <property type="entry name" value="NAD(P)-BINDING DOMAIN-CONTAINING PROTEIN-RELATED"/>
    <property type="match status" value="1"/>
</dbReference>
<dbReference type="GO" id="GO:0004029">
    <property type="term" value="F:aldehyde dehydrogenase (NAD+) activity"/>
    <property type="evidence" value="ECO:0007669"/>
    <property type="project" value="TreeGrafter"/>
</dbReference>
<evidence type="ECO:0000259" key="1">
    <source>
        <dbReference type="Pfam" id="PF01370"/>
    </source>
</evidence>
<dbReference type="Pfam" id="PF01370">
    <property type="entry name" value="Epimerase"/>
    <property type="match status" value="1"/>
</dbReference>
<keyword evidence="3" id="KW-1185">Reference proteome</keyword>
<dbReference type="InterPro" id="IPR001509">
    <property type="entry name" value="Epimerase_deHydtase"/>
</dbReference>